<dbReference type="PANTHER" id="PTHR34406">
    <property type="entry name" value="PROTEIN YCEI"/>
    <property type="match status" value="1"/>
</dbReference>
<dbReference type="Gene3D" id="2.40.128.110">
    <property type="entry name" value="Lipid/polyisoprenoid-binding, YceI-like"/>
    <property type="match status" value="1"/>
</dbReference>
<protein>
    <submittedName>
        <fullName evidence="2">YceI family protein</fullName>
    </submittedName>
</protein>
<dbReference type="SUPFAM" id="SSF101874">
    <property type="entry name" value="YceI-like"/>
    <property type="match status" value="1"/>
</dbReference>
<evidence type="ECO:0000313" key="5">
    <source>
        <dbReference type="Proteomes" id="UP001242342"/>
    </source>
</evidence>
<gene>
    <name evidence="3" type="ORF">CSC81_09590</name>
    <name evidence="2" type="ORF">Q8W23_09310</name>
</gene>
<dbReference type="Proteomes" id="UP000222163">
    <property type="component" value="Unassembled WGS sequence"/>
</dbReference>
<reference evidence="3 4" key="1">
    <citation type="journal article" date="2016" name="Nat. Commun.">
        <title>Microbial interactions lead to rapid micro-scale successions on model marine particles.</title>
        <authorList>
            <person name="Datta M.S."/>
            <person name="Sliwerska E."/>
            <person name="Gore J."/>
            <person name="Polz M.F."/>
            <person name="Cordero O.X."/>
        </authorList>
    </citation>
    <scope>NUCLEOTIDE SEQUENCE [LARGE SCALE GENOMIC DNA]</scope>
    <source>
        <strain evidence="3 4">4G03</strain>
    </source>
</reference>
<dbReference type="InterPro" id="IPR007372">
    <property type="entry name" value="Lipid/polyisoprenoid-bd_YceI"/>
</dbReference>
<reference evidence="3" key="2">
    <citation type="submission" date="2017-10" db="EMBL/GenBank/DDBJ databases">
        <authorList>
            <person name="Enke T.N."/>
            <person name="Cordero O.X."/>
        </authorList>
    </citation>
    <scope>NUCLEOTIDE SEQUENCE</scope>
    <source>
        <strain evidence="3">4G03</strain>
    </source>
</reference>
<evidence type="ECO:0000259" key="1">
    <source>
        <dbReference type="SMART" id="SM00867"/>
    </source>
</evidence>
<dbReference type="AlphaFoldDB" id="A0A2G1BUN7"/>
<organism evidence="3 4">
    <name type="scientific">Tenacibaculum discolor</name>
    <dbReference type="NCBI Taxonomy" id="361581"/>
    <lineage>
        <taxon>Bacteria</taxon>
        <taxon>Pseudomonadati</taxon>
        <taxon>Bacteroidota</taxon>
        <taxon>Flavobacteriia</taxon>
        <taxon>Flavobacteriales</taxon>
        <taxon>Flavobacteriaceae</taxon>
        <taxon>Tenacibaculum</taxon>
    </lineage>
</organism>
<evidence type="ECO:0000313" key="3">
    <source>
        <dbReference type="EMBL" id="PHN97325.1"/>
    </source>
</evidence>
<proteinExistence type="predicted"/>
<dbReference type="Pfam" id="PF04264">
    <property type="entry name" value="YceI"/>
    <property type="match status" value="1"/>
</dbReference>
<keyword evidence="5" id="KW-1185">Reference proteome</keyword>
<dbReference type="RefSeq" id="WP_099215539.1">
    <property type="nucleotide sequence ID" value="NZ_JAUYVU010000006.1"/>
</dbReference>
<name>A0A2G1BUN7_9FLAO</name>
<feature type="domain" description="Lipid/polyisoprenoid-binding YceI-like" evidence="1">
    <location>
        <begin position="23"/>
        <end position="180"/>
    </location>
</feature>
<accession>A0A2G1BUN7</accession>
<evidence type="ECO:0000313" key="2">
    <source>
        <dbReference type="EMBL" id="MDP2541667.1"/>
    </source>
</evidence>
<dbReference type="EMBL" id="JAUYVU010000006">
    <property type="protein sequence ID" value="MDP2541667.1"/>
    <property type="molecule type" value="Genomic_DNA"/>
</dbReference>
<dbReference type="Proteomes" id="UP001242342">
    <property type="component" value="Unassembled WGS sequence"/>
</dbReference>
<dbReference type="EMBL" id="PDUU01000008">
    <property type="protein sequence ID" value="PHN97325.1"/>
    <property type="molecule type" value="Genomic_DNA"/>
</dbReference>
<dbReference type="PANTHER" id="PTHR34406:SF1">
    <property type="entry name" value="PROTEIN YCEI"/>
    <property type="match status" value="1"/>
</dbReference>
<dbReference type="InterPro" id="IPR036761">
    <property type="entry name" value="TTHA0802/YceI-like_sf"/>
</dbReference>
<reference evidence="2 5" key="3">
    <citation type="submission" date="2023-07" db="EMBL/GenBank/DDBJ databases">
        <title>Genome content predicts the carbon catabolic preferences of heterotrophic bacteria.</title>
        <authorList>
            <person name="Gralka M."/>
        </authorList>
    </citation>
    <scope>NUCLEOTIDE SEQUENCE [LARGE SCALE GENOMIC DNA]</scope>
    <source>
        <strain evidence="2 5">4G03</strain>
    </source>
</reference>
<comment type="caution">
    <text evidence="3">The sequence shown here is derived from an EMBL/GenBank/DDBJ whole genome shotgun (WGS) entry which is preliminary data.</text>
</comment>
<dbReference type="SMART" id="SM00867">
    <property type="entry name" value="YceI"/>
    <property type="match status" value="1"/>
</dbReference>
<evidence type="ECO:0000313" key="4">
    <source>
        <dbReference type="Proteomes" id="UP000222163"/>
    </source>
</evidence>
<sequence>MKKRLIFTLTLVFTLYNSLLAQERYLTKQGSISFFSHTQVEDIKAENNQVLSIVDISSGDIAITILMKSFAFEKALMQEHFNENYVESDQFPKAYFTGKVKNLEEILRGDNSIAQIEGKLTIHGVTKEVTIRSKLNINKTKIELQGKFIILVADYNIKIPAIVRNNIAREVEVSFRLEHSPYN</sequence>